<comment type="caution">
    <text evidence="1">The sequence shown here is derived from an EMBL/GenBank/DDBJ whole genome shotgun (WGS) entry which is preliminary data.</text>
</comment>
<protein>
    <submittedName>
        <fullName evidence="1">Uncharacterized protein</fullName>
    </submittedName>
</protein>
<accession>A0ACB9ZXA5</accession>
<proteinExistence type="predicted"/>
<gene>
    <name evidence="1" type="ORF">M9H77_30462</name>
</gene>
<reference evidence="2" key="1">
    <citation type="journal article" date="2023" name="Nat. Plants">
        <title>Single-cell RNA sequencing provides a high-resolution roadmap for understanding the multicellular compartmentation of specialized metabolism.</title>
        <authorList>
            <person name="Sun S."/>
            <person name="Shen X."/>
            <person name="Li Y."/>
            <person name="Li Y."/>
            <person name="Wang S."/>
            <person name="Li R."/>
            <person name="Zhang H."/>
            <person name="Shen G."/>
            <person name="Guo B."/>
            <person name="Wei J."/>
            <person name="Xu J."/>
            <person name="St-Pierre B."/>
            <person name="Chen S."/>
            <person name="Sun C."/>
        </authorList>
    </citation>
    <scope>NUCLEOTIDE SEQUENCE [LARGE SCALE GENOMIC DNA]</scope>
</reference>
<keyword evidence="2" id="KW-1185">Reference proteome</keyword>
<sequence length="292" mass="33605">MDLKAFKLDIDELINGFAEDESTTFAEMKRIWLSKKFSFIFEASPSTNQACFMQSLYGHSIGELKRLKNLIIEAKAKNIKVASALVKSMLERNMFLFGFVDTNEGSLTERVNELTDIQNARIQVAHKKYLSGLLRLLFANTKLEEFIHMNMGKDLDVDLLKKVSSDYATAKELAIKEAGEVVDVQNIQHIAEDKQLIGDLVEKLTKDWDIEKDLFNQQTGFHHQPSEVQPEQDENRPKFNEISMQKEEGDDIGQENSENVEDQEDNEEYGIELEAALHEDIKQDDEEEKEYF</sequence>
<name>A0ACB9ZXA5_CATRO</name>
<dbReference type="EMBL" id="CM044707">
    <property type="protein sequence ID" value="KAI5653275.1"/>
    <property type="molecule type" value="Genomic_DNA"/>
</dbReference>
<evidence type="ECO:0000313" key="2">
    <source>
        <dbReference type="Proteomes" id="UP001060085"/>
    </source>
</evidence>
<organism evidence="1 2">
    <name type="scientific">Catharanthus roseus</name>
    <name type="common">Madagascar periwinkle</name>
    <name type="synonym">Vinca rosea</name>
    <dbReference type="NCBI Taxonomy" id="4058"/>
    <lineage>
        <taxon>Eukaryota</taxon>
        <taxon>Viridiplantae</taxon>
        <taxon>Streptophyta</taxon>
        <taxon>Embryophyta</taxon>
        <taxon>Tracheophyta</taxon>
        <taxon>Spermatophyta</taxon>
        <taxon>Magnoliopsida</taxon>
        <taxon>eudicotyledons</taxon>
        <taxon>Gunneridae</taxon>
        <taxon>Pentapetalae</taxon>
        <taxon>asterids</taxon>
        <taxon>lamiids</taxon>
        <taxon>Gentianales</taxon>
        <taxon>Apocynaceae</taxon>
        <taxon>Rauvolfioideae</taxon>
        <taxon>Vinceae</taxon>
        <taxon>Catharanthinae</taxon>
        <taxon>Catharanthus</taxon>
    </lineage>
</organism>
<dbReference type="Proteomes" id="UP001060085">
    <property type="component" value="Linkage Group LG07"/>
</dbReference>
<evidence type="ECO:0000313" key="1">
    <source>
        <dbReference type="EMBL" id="KAI5653275.1"/>
    </source>
</evidence>